<keyword evidence="2" id="KW-1185">Reference proteome</keyword>
<organism evidence="1 2">
    <name type="scientific">Anaerocolumna cellulosilytica</name>
    <dbReference type="NCBI Taxonomy" id="433286"/>
    <lineage>
        <taxon>Bacteria</taxon>
        <taxon>Bacillati</taxon>
        <taxon>Bacillota</taxon>
        <taxon>Clostridia</taxon>
        <taxon>Lachnospirales</taxon>
        <taxon>Lachnospiraceae</taxon>
        <taxon>Anaerocolumna</taxon>
    </lineage>
</organism>
<dbReference type="RefSeq" id="WP_184089561.1">
    <property type="nucleotide sequence ID" value="NZ_AP023367.1"/>
</dbReference>
<gene>
    <name evidence="1" type="ORF">acsn021_22090</name>
</gene>
<proteinExistence type="predicted"/>
<name>A0A6S6R5E7_9FIRM</name>
<dbReference type="InterPro" id="IPR026906">
    <property type="entry name" value="LRR_5"/>
</dbReference>
<dbReference type="Gene3D" id="3.80.10.10">
    <property type="entry name" value="Ribonuclease Inhibitor"/>
    <property type="match status" value="1"/>
</dbReference>
<dbReference type="InterPro" id="IPR032675">
    <property type="entry name" value="LRR_dom_sf"/>
</dbReference>
<sequence>MFSHTAWLERTRVTVESSDISIGQAAFADCNKLIDIDLPKSLKAIDSTVFSNTHWIKQNTCNQIQIKYRLPYLQELIKFM</sequence>
<accession>A0A6S6R5E7</accession>
<dbReference type="KEGG" id="acel:acsn021_22090"/>
<evidence type="ECO:0000313" key="2">
    <source>
        <dbReference type="Proteomes" id="UP000515561"/>
    </source>
</evidence>
<protein>
    <submittedName>
        <fullName evidence="1">Uncharacterized protein</fullName>
    </submittedName>
</protein>
<dbReference type="AlphaFoldDB" id="A0A6S6R5E7"/>
<dbReference type="Proteomes" id="UP000515561">
    <property type="component" value="Chromosome"/>
</dbReference>
<reference evidence="1 2" key="1">
    <citation type="journal article" date="2016" name="Int. J. Syst. Evol. Microbiol.">
        <title>Descriptions of Anaerotaenia torta gen. nov., sp. nov. and Anaerocolumna cellulosilytica gen. nov., sp. nov. isolated from a methanogenic reactor of cattle waste.</title>
        <authorList>
            <person name="Uek A."/>
            <person name="Ohtaki Y."/>
            <person name="Kaku N."/>
            <person name="Ueki K."/>
        </authorList>
    </citation>
    <scope>NUCLEOTIDE SEQUENCE [LARGE SCALE GENOMIC DNA]</scope>
    <source>
        <strain evidence="1 2">SN021</strain>
    </source>
</reference>
<dbReference type="Pfam" id="PF13306">
    <property type="entry name" value="LRR_5"/>
    <property type="match status" value="1"/>
</dbReference>
<dbReference type="EMBL" id="AP023367">
    <property type="protein sequence ID" value="BCJ94640.1"/>
    <property type="molecule type" value="Genomic_DNA"/>
</dbReference>
<evidence type="ECO:0000313" key="1">
    <source>
        <dbReference type="EMBL" id="BCJ94640.1"/>
    </source>
</evidence>